<dbReference type="GO" id="GO:0008168">
    <property type="term" value="F:methyltransferase activity"/>
    <property type="evidence" value="ECO:0007669"/>
    <property type="project" value="UniProtKB-KW"/>
</dbReference>
<sequence length="301" mass="33180">MADRRADYAESYLPDDPQAAAELYEQALERAPGWVAGWFRLGEIRADAGLPQAQQAFEQVLELDPADTLGASLKLDLLMPRSLSNAMPVAFVEALFDQYAAGFEESLVEKLEYRAPELIAAGLAGTYSRGLDLGCGTGLMGLALADRVQWLEGWDISSEMLREAEAKGCYQVLEKRDLGTLAPVRDAWDLVTAADVFAYLGALEQIIGWCSGAIREDGRLAFTVECHDGAEAYLLRPSRRYAHSEAHLAELLELAGFDAVIEKDWLRLDRGMPIEGLVVQARRRAKAAERYVTEEDRPALA</sequence>
<dbReference type="GO" id="GO:0032259">
    <property type="term" value="P:methylation"/>
    <property type="evidence" value="ECO:0007669"/>
    <property type="project" value="UniProtKB-KW"/>
</dbReference>
<keyword evidence="1" id="KW-0808">Transferase</keyword>
<dbReference type="PANTHER" id="PTHR43861">
    <property type="entry name" value="TRANS-ACONITATE 2-METHYLTRANSFERASE-RELATED"/>
    <property type="match status" value="1"/>
</dbReference>
<dbReference type="Gene3D" id="1.25.40.10">
    <property type="entry name" value="Tetratricopeptide repeat domain"/>
    <property type="match status" value="1"/>
</dbReference>
<gene>
    <name evidence="3" type="ORF">VSX56_10155</name>
</gene>
<organism evidence="3 4">
    <name type="scientific">Thioclava kandeliae</name>
    <dbReference type="NCBI Taxonomy" id="3070818"/>
    <lineage>
        <taxon>Bacteria</taxon>
        <taxon>Pseudomonadati</taxon>
        <taxon>Pseudomonadota</taxon>
        <taxon>Alphaproteobacteria</taxon>
        <taxon>Rhodobacterales</taxon>
        <taxon>Paracoccaceae</taxon>
        <taxon>Thioclava</taxon>
    </lineage>
</organism>
<reference evidence="3 4" key="1">
    <citation type="submission" date="2024-06" db="EMBL/GenBank/DDBJ databases">
        <title>Thioclava kandeliae sp. nov. from a rhizosphere soil sample of Kandelia candel in a mangrove.</title>
        <authorList>
            <person name="Mu T."/>
        </authorList>
    </citation>
    <scope>NUCLEOTIDE SEQUENCE [LARGE SCALE GENOMIC DNA]</scope>
    <source>
        <strain evidence="3 4">CPCC 100088</strain>
    </source>
</reference>
<evidence type="ECO:0000313" key="3">
    <source>
        <dbReference type="EMBL" id="MER5172139.1"/>
    </source>
</evidence>
<dbReference type="CDD" id="cd02440">
    <property type="entry name" value="AdoMet_MTases"/>
    <property type="match status" value="1"/>
</dbReference>
<feature type="domain" description="Methyltransferase" evidence="2">
    <location>
        <begin position="131"/>
        <end position="218"/>
    </location>
</feature>
<dbReference type="InterPro" id="IPR011990">
    <property type="entry name" value="TPR-like_helical_dom_sf"/>
</dbReference>
<keyword evidence="4" id="KW-1185">Reference proteome</keyword>
<name>A0ABV1SI16_9RHOB</name>
<comment type="caution">
    <text evidence="3">The sequence shown here is derived from an EMBL/GenBank/DDBJ whole genome shotgun (WGS) entry which is preliminary data.</text>
</comment>
<dbReference type="EMBL" id="JAYWLC010000007">
    <property type="protein sequence ID" value="MER5172139.1"/>
    <property type="molecule type" value="Genomic_DNA"/>
</dbReference>
<dbReference type="Pfam" id="PF13649">
    <property type="entry name" value="Methyltransf_25"/>
    <property type="match status" value="1"/>
</dbReference>
<evidence type="ECO:0000313" key="4">
    <source>
        <dbReference type="Proteomes" id="UP001438953"/>
    </source>
</evidence>
<evidence type="ECO:0000256" key="1">
    <source>
        <dbReference type="ARBA" id="ARBA00022679"/>
    </source>
</evidence>
<protein>
    <submittedName>
        <fullName evidence="3">Methyltransferase domain-containing protein</fullName>
    </submittedName>
</protein>
<dbReference type="SUPFAM" id="SSF53335">
    <property type="entry name" value="S-adenosyl-L-methionine-dependent methyltransferases"/>
    <property type="match status" value="1"/>
</dbReference>
<accession>A0ABV1SI16</accession>
<dbReference type="SUPFAM" id="SSF48452">
    <property type="entry name" value="TPR-like"/>
    <property type="match status" value="1"/>
</dbReference>
<keyword evidence="3" id="KW-0489">Methyltransferase</keyword>
<dbReference type="InterPro" id="IPR041698">
    <property type="entry name" value="Methyltransf_25"/>
</dbReference>
<dbReference type="Gene3D" id="3.40.50.150">
    <property type="entry name" value="Vaccinia Virus protein VP39"/>
    <property type="match status" value="1"/>
</dbReference>
<proteinExistence type="predicted"/>
<dbReference type="InterPro" id="IPR029063">
    <property type="entry name" value="SAM-dependent_MTases_sf"/>
</dbReference>
<evidence type="ECO:0000259" key="2">
    <source>
        <dbReference type="Pfam" id="PF13649"/>
    </source>
</evidence>
<dbReference type="Proteomes" id="UP001438953">
    <property type="component" value="Unassembled WGS sequence"/>
</dbReference>